<dbReference type="InterPro" id="IPR047200">
    <property type="entry name" value="MFS_YcaD-like"/>
</dbReference>
<dbReference type="InterPro" id="IPR011701">
    <property type="entry name" value="MFS"/>
</dbReference>
<feature type="transmembrane region" description="Helical" evidence="4">
    <location>
        <begin position="278"/>
        <end position="296"/>
    </location>
</feature>
<dbReference type="InterPro" id="IPR020846">
    <property type="entry name" value="MFS_dom"/>
</dbReference>
<feature type="transmembrane region" description="Helical" evidence="4">
    <location>
        <begin position="144"/>
        <end position="165"/>
    </location>
</feature>
<reference evidence="6 7" key="1">
    <citation type="submission" date="2020-08" db="EMBL/GenBank/DDBJ databases">
        <title>Genomic Encyclopedia of Type Strains, Phase IV (KMG-IV): sequencing the most valuable type-strain genomes for metagenomic binning, comparative biology and taxonomic classification.</title>
        <authorList>
            <person name="Goeker M."/>
        </authorList>
    </citation>
    <scope>NUCLEOTIDE SEQUENCE [LARGE SCALE GENOMIC DNA]</scope>
    <source>
        <strain evidence="6 7">DSM 17455</strain>
    </source>
</reference>
<dbReference type="SUPFAM" id="SSF103473">
    <property type="entry name" value="MFS general substrate transporter"/>
    <property type="match status" value="1"/>
</dbReference>
<feature type="transmembrane region" description="Helical" evidence="4">
    <location>
        <begin position="363"/>
        <end position="385"/>
    </location>
</feature>
<feature type="transmembrane region" description="Helical" evidence="4">
    <location>
        <begin position="86"/>
        <end position="105"/>
    </location>
</feature>
<evidence type="ECO:0000313" key="6">
    <source>
        <dbReference type="EMBL" id="MBA9018539.1"/>
    </source>
</evidence>
<dbReference type="InterPro" id="IPR036259">
    <property type="entry name" value="MFS_trans_sf"/>
</dbReference>
<evidence type="ECO:0000313" key="7">
    <source>
        <dbReference type="Proteomes" id="UP000587524"/>
    </source>
</evidence>
<feature type="transmembrane region" description="Helical" evidence="4">
    <location>
        <begin position="111"/>
        <end position="132"/>
    </location>
</feature>
<name>A0ABR6C0P8_9HYPH</name>
<dbReference type="Gene3D" id="1.20.1250.20">
    <property type="entry name" value="MFS general substrate transporter like domains"/>
    <property type="match status" value="2"/>
</dbReference>
<evidence type="ECO:0000256" key="3">
    <source>
        <dbReference type="ARBA" id="ARBA00023136"/>
    </source>
</evidence>
<keyword evidence="1 4" id="KW-0812">Transmembrane</keyword>
<protein>
    <submittedName>
        <fullName evidence="6">MFS family permease</fullName>
    </submittedName>
</protein>
<evidence type="ECO:0000256" key="2">
    <source>
        <dbReference type="ARBA" id="ARBA00022989"/>
    </source>
</evidence>
<dbReference type="CDD" id="cd17477">
    <property type="entry name" value="MFS_YcaD_like"/>
    <property type="match status" value="1"/>
</dbReference>
<keyword evidence="2 4" id="KW-1133">Transmembrane helix</keyword>
<gene>
    <name evidence="6" type="ORF">HNQ97_000525</name>
</gene>
<evidence type="ECO:0000259" key="5">
    <source>
        <dbReference type="PROSITE" id="PS50850"/>
    </source>
</evidence>
<sequence>MTALTSPASTAAEPPLRWAPLVGVTAALAMFGAAQGLSYPLFSLLMQKQGMPPAMIGLSAAMMPLGLIASAAFVPWAVRLVGARNLAVGCSIAAAICFLLIGYLQDWFAWFVLRFMIGVVINPLYILGEVWALSMAPPSRRGRVMGVFNTLMGVGYASGPLVLTFVGTAGWTPFVIAIVGFLACATVLRILSDLSGFEDDGQSKGGVLGFAALAPALLFAVLVSAANQQSTYSLLPVFGAGHGLPEAMLAAMLTALSMGNILLQIPLGLMAERVGGRAMILFCAAVTAICAVLLPLLIETRLIWPVLVVMGAVGYGVYTMALVELGNRFNGSVLVAGNAAFALMWGMGGIVGPPSSGLVMQTFGPIGLPAVLASLNVTLLAFAFYRAAVRRHRTD</sequence>
<feature type="domain" description="Major facilitator superfamily (MFS) profile" evidence="5">
    <location>
        <begin position="20"/>
        <end position="391"/>
    </location>
</feature>
<dbReference type="PROSITE" id="PS50850">
    <property type="entry name" value="MFS"/>
    <property type="match status" value="1"/>
</dbReference>
<proteinExistence type="predicted"/>
<dbReference type="Proteomes" id="UP000587524">
    <property type="component" value="Unassembled WGS sequence"/>
</dbReference>
<comment type="caution">
    <text evidence="6">The sequence shown here is derived from an EMBL/GenBank/DDBJ whole genome shotgun (WGS) entry which is preliminary data.</text>
</comment>
<feature type="transmembrane region" description="Helical" evidence="4">
    <location>
        <begin position="302"/>
        <end position="321"/>
    </location>
</feature>
<dbReference type="EMBL" id="JACJHZ010000002">
    <property type="protein sequence ID" value="MBA9018539.1"/>
    <property type="molecule type" value="Genomic_DNA"/>
</dbReference>
<dbReference type="PANTHER" id="PTHR23521:SF3">
    <property type="entry name" value="MFS TRANSPORTER"/>
    <property type="match status" value="1"/>
</dbReference>
<dbReference type="PANTHER" id="PTHR23521">
    <property type="entry name" value="TRANSPORTER MFS SUPERFAMILY"/>
    <property type="match status" value="1"/>
</dbReference>
<feature type="transmembrane region" description="Helical" evidence="4">
    <location>
        <begin position="207"/>
        <end position="227"/>
    </location>
</feature>
<accession>A0ABR6C0P8</accession>
<feature type="transmembrane region" description="Helical" evidence="4">
    <location>
        <begin position="54"/>
        <end position="74"/>
    </location>
</feature>
<feature type="transmembrane region" description="Helical" evidence="4">
    <location>
        <begin position="333"/>
        <end position="351"/>
    </location>
</feature>
<keyword evidence="3 4" id="KW-0472">Membrane</keyword>
<keyword evidence="7" id="KW-1185">Reference proteome</keyword>
<feature type="transmembrane region" description="Helical" evidence="4">
    <location>
        <begin position="21"/>
        <end position="42"/>
    </location>
</feature>
<feature type="transmembrane region" description="Helical" evidence="4">
    <location>
        <begin position="247"/>
        <end position="271"/>
    </location>
</feature>
<dbReference type="Pfam" id="PF07690">
    <property type="entry name" value="MFS_1"/>
    <property type="match status" value="1"/>
</dbReference>
<evidence type="ECO:0000256" key="1">
    <source>
        <dbReference type="ARBA" id="ARBA00022692"/>
    </source>
</evidence>
<feature type="transmembrane region" description="Helical" evidence="4">
    <location>
        <begin position="171"/>
        <end position="191"/>
    </location>
</feature>
<organism evidence="6 7">
    <name type="scientific">Aminobacter ciceronei</name>
    <dbReference type="NCBI Taxonomy" id="150723"/>
    <lineage>
        <taxon>Bacteria</taxon>
        <taxon>Pseudomonadati</taxon>
        <taxon>Pseudomonadota</taxon>
        <taxon>Alphaproteobacteria</taxon>
        <taxon>Hyphomicrobiales</taxon>
        <taxon>Phyllobacteriaceae</taxon>
        <taxon>Aminobacter</taxon>
    </lineage>
</organism>
<evidence type="ECO:0000256" key="4">
    <source>
        <dbReference type="SAM" id="Phobius"/>
    </source>
</evidence>